<evidence type="ECO:0000313" key="2">
    <source>
        <dbReference type="EMBL" id="KAE8384729.1"/>
    </source>
</evidence>
<gene>
    <name evidence="2" type="ORF">BDV23DRAFT_166247</name>
</gene>
<dbReference type="CDD" id="cd02440">
    <property type="entry name" value="AdoMet_MTases"/>
    <property type="match status" value="1"/>
</dbReference>
<evidence type="ECO:0000259" key="1">
    <source>
        <dbReference type="Pfam" id="PF13649"/>
    </source>
</evidence>
<dbReference type="InterPro" id="IPR041698">
    <property type="entry name" value="Methyltransf_25"/>
</dbReference>
<reference evidence="2" key="1">
    <citation type="submission" date="2019-04" db="EMBL/GenBank/DDBJ databases">
        <title>Friends and foes A comparative genomics studyof 23 Aspergillus species from section Flavi.</title>
        <authorList>
            <consortium name="DOE Joint Genome Institute"/>
            <person name="Kjaerbolling I."/>
            <person name="Vesth T."/>
            <person name="Frisvad J.C."/>
            <person name="Nybo J.L."/>
            <person name="Theobald S."/>
            <person name="Kildgaard S."/>
            <person name="Isbrandt T."/>
            <person name="Kuo A."/>
            <person name="Sato A."/>
            <person name="Lyhne E.K."/>
            <person name="Kogle M.E."/>
            <person name="Wiebenga A."/>
            <person name="Kun R.S."/>
            <person name="Lubbers R.J."/>
            <person name="Makela M.R."/>
            <person name="Barry K."/>
            <person name="Chovatia M."/>
            <person name="Clum A."/>
            <person name="Daum C."/>
            <person name="Haridas S."/>
            <person name="He G."/>
            <person name="LaButti K."/>
            <person name="Lipzen A."/>
            <person name="Mondo S."/>
            <person name="Riley R."/>
            <person name="Salamov A."/>
            <person name="Simmons B.A."/>
            <person name="Magnuson J.K."/>
            <person name="Henrissat B."/>
            <person name="Mortensen U.H."/>
            <person name="Larsen T.O."/>
            <person name="Devries R.P."/>
            <person name="Grigoriev I.V."/>
            <person name="Machida M."/>
            <person name="Baker S.E."/>
            <person name="Andersen M.R."/>
        </authorList>
    </citation>
    <scope>NUCLEOTIDE SEQUENCE [LARGE SCALE GENOMIC DNA]</scope>
    <source>
        <strain evidence="2">IBT 14317</strain>
    </source>
</reference>
<dbReference type="EMBL" id="ML735358">
    <property type="protein sequence ID" value="KAE8384729.1"/>
    <property type="molecule type" value="Genomic_DNA"/>
</dbReference>
<name>A0A5N7BSK9_PETAA</name>
<dbReference type="AlphaFoldDB" id="A0A5N7BSK9"/>
<dbReference type="OrthoDB" id="5339271at2759"/>
<dbReference type="Pfam" id="PF13649">
    <property type="entry name" value="Methyltransf_25"/>
    <property type="match status" value="1"/>
</dbReference>
<dbReference type="InterPro" id="IPR029063">
    <property type="entry name" value="SAM-dependent_MTases_sf"/>
</dbReference>
<proteinExistence type="predicted"/>
<dbReference type="Gene3D" id="3.40.50.150">
    <property type="entry name" value="Vaccinia Virus protein VP39"/>
    <property type="match status" value="1"/>
</dbReference>
<sequence>MSDGQGRKSELHDSAYLAEYHNLRASACGTSLNAQDDAKIYTSAFKDQLETYSPLDHHGEHLVILDVGTGAGRVLVNLADHAVRENIPLTNVEFLGVDKEPAMIHRAMSAQQQARSMSQVGRIDWLVGEALHLTSSELLENHINKVDLLLFAGGSVSHLISPNEPLGFFAQAAALLRPRSGRFYLSVRNDLTSTQLSPQPTKGSTTGVDVHDQCDFPSKLYDGIVYRQLPIESSVVDGPIKTDRYLLQVVKRTDAGGEDIIEENRIETVLRVFREPELLEWFKEAGLEFVEALHTSYETYYVLKQAD</sequence>
<accession>A0A5N7BSK9</accession>
<protein>
    <recommendedName>
        <fullName evidence="1">Methyltransferase domain-containing protein</fullName>
    </recommendedName>
</protein>
<organism evidence="2">
    <name type="scientific">Petromyces alliaceus</name>
    <name type="common">Aspergillus alliaceus</name>
    <dbReference type="NCBI Taxonomy" id="209559"/>
    <lineage>
        <taxon>Eukaryota</taxon>
        <taxon>Fungi</taxon>
        <taxon>Dikarya</taxon>
        <taxon>Ascomycota</taxon>
        <taxon>Pezizomycotina</taxon>
        <taxon>Eurotiomycetes</taxon>
        <taxon>Eurotiomycetidae</taxon>
        <taxon>Eurotiales</taxon>
        <taxon>Aspergillaceae</taxon>
        <taxon>Aspergillus</taxon>
        <taxon>Aspergillus subgen. Circumdati</taxon>
    </lineage>
</organism>
<dbReference type="SUPFAM" id="SSF53335">
    <property type="entry name" value="S-adenosyl-L-methionine-dependent methyltransferases"/>
    <property type="match status" value="1"/>
</dbReference>
<feature type="domain" description="Methyltransferase" evidence="1">
    <location>
        <begin position="64"/>
        <end position="178"/>
    </location>
</feature>
<dbReference type="Proteomes" id="UP000326877">
    <property type="component" value="Unassembled WGS sequence"/>
</dbReference>